<feature type="coiled-coil region" evidence="5">
    <location>
        <begin position="9"/>
        <end position="36"/>
    </location>
</feature>
<proteinExistence type="predicted"/>
<evidence type="ECO:0000256" key="3">
    <source>
        <dbReference type="ARBA" id="ARBA00022833"/>
    </source>
</evidence>
<comment type="caution">
    <text evidence="7">The sequence shown here is derived from an EMBL/GenBank/DDBJ whole genome shotgun (WGS) entry which is preliminary data.</text>
</comment>
<gene>
    <name evidence="7" type="ORF">COT97_01220</name>
</gene>
<keyword evidence="1" id="KW-0479">Metal-binding</keyword>
<keyword evidence="5" id="KW-0175">Coiled coil</keyword>
<dbReference type="EMBL" id="PFAP01000005">
    <property type="protein sequence ID" value="PIR94458.1"/>
    <property type="molecule type" value="Genomic_DNA"/>
</dbReference>
<accession>A0A2H0V5V9</accession>
<dbReference type="Pfam" id="PF01258">
    <property type="entry name" value="zf-dskA_traR"/>
    <property type="match status" value="1"/>
</dbReference>
<evidence type="ECO:0000259" key="6">
    <source>
        <dbReference type="Pfam" id="PF01258"/>
    </source>
</evidence>
<dbReference type="GO" id="GO:0008270">
    <property type="term" value="F:zinc ion binding"/>
    <property type="evidence" value="ECO:0007669"/>
    <property type="project" value="UniProtKB-KW"/>
</dbReference>
<dbReference type="PANTHER" id="PTHR33823">
    <property type="entry name" value="RNA POLYMERASE-BINDING TRANSCRIPTION FACTOR DKSA-RELATED"/>
    <property type="match status" value="1"/>
</dbReference>
<keyword evidence="2" id="KW-0863">Zinc-finger</keyword>
<reference evidence="8" key="1">
    <citation type="submission" date="2017-09" db="EMBL/GenBank/DDBJ databases">
        <title>Depth-based differentiation of microbial function through sediment-hosted aquifers and enrichment of novel symbionts in the deep terrestrial subsurface.</title>
        <authorList>
            <person name="Probst A.J."/>
            <person name="Ladd B."/>
            <person name="Jarett J.K."/>
            <person name="Geller-Mcgrath D.E."/>
            <person name="Sieber C.M.K."/>
            <person name="Emerson J.B."/>
            <person name="Anantharaman K."/>
            <person name="Thomas B.C."/>
            <person name="Malmstrom R."/>
            <person name="Stieglmeier M."/>
            <person name="Klingl A."/>
            <person name="Woyke T."/>
            <person name="Ryan C.M."/>
            <person name="Banfield J.F."/>
        </authorList>
    </citation>
    <scope>NUCLEOTIDE SEQUENCE [LARGE SCALE GENOMIC DNA]</scope>
</reference>
<dbReference type="Proteomes" id="UP000229901">
    <property type="component" value="Unassembled WGS sequence"/>
</dbReference>
<feature type="zinc finger region" description="dksA C4-type" evidence="4">
    <location>
        <begin position="97"/>
        <end position="121"/>
    </location>
</feature>
<name>A0A2H0V5V9_9BACT</name>
<evidence type="ECO:0000256" key="2">
    <source>
        <dbReference type="ARBA" id="ARBA00022771"/>
    </source>
</evidence>
<evidence type="ECO:0000256" key="4">
    <source>
        <dbReference type="PROSITE-ProRule" id="PRU00510"/>
    </source>
</evidence>
<dbReference type="PROSITE" id="PS51128">
    <property type="entry name" value="ZF_DKSA_2"/>
    <property type="match status" value="1"/>
</dbReference>
<dbReference type="Gene3D" id="1.20.120.910">
    <property type="entry name" value="DksA, coiled-coil domain"/>
    <property type="match status" value="1"/>
</dbReference>
<feature type="domain" description="Zinc finger DksA/TraR C4-type" evidence="6">
    <location>
        <begin position="93"/>
        <end position="124"/>
    </location>
</feature>
<sequence length="128" mass="14362">MAKNTKITSKDLDEIKNSLMTEKKHLEKELEKIAVKNPNTDDDYEAKFTDVGSDESDNVSEVAQYSLDKSLEQTLEKALRDVNKALSNLDSKDYGQCKYCKQPIDVARLKARPTSSACVTCKTKLKAL</sequence>
<dbReference type="SUPFAM" id="SSF57716">
    <property type="entry name" value="Glucocorticoid receptor-like (DNA-binding domain)"/>
    <property type="match status" value="1"/>
</dbReference>
<evidence type="ECO:0000256" key="5">
    <source>
        <dbReference type="SAM" id="Coils"/>
    </source>
</evidence>
<evidence type="ECO:0000313" key="8">
    <source>
        <dbReference type="Proteomes" id="UP000229901"/>
    </source>
</evidence>
<evidence type="ECO:0000313" key="7">
    <source>
        <dbReference type="EMBL" id="PIR94458.1"/>
    </source>
</evidence>
<keyword evidence="3" id="KW-0862">Zinc</keyword>
<organism evidence="7 8">
    <name type="scientific">Candidatus Falkowbacteria bacterium CG10_big_fil_rev_8_21_14_0_10_39_11</name>
    <dbReference type="NCBI Taxonomy" id="1974565"/>
    <lineage>
        <taxon>Bacteria</taxon>
        <taxon>Candidatus Falkowiibacteriota</taxon>
    </lineage>
</organism>
<dbReference type="InterPro" id="IPR000962">
    <property type="entry name" value="Znf_DskA_TraR"/>
</dbReference>
<dbReference type="PANTHER" id="PTHR33823:SF2">
    <property type="entry name" value="RNA POLYMERASE-BINDING TRANSCRIPTION FACTOR DKSA"/>
    <property type="match status" value="1"/>
</dbReference>
<evidence type="ECO:0000256" key="1">
    <source>
        <dbReference type="ARBA" id="ARBA00022723"/>
    </source>
</evidence>
<dbReference type="AlphaFoldDB" id="A0A2H0V5V9"/>
<protein>
    <recommendedName>
        <fullName evidence="6">Zinc finger DksA/TraR C4-type domain-containing protein</fullName>
    </recommendedName>
</protein>